<feature type="domain" description="HTH deoR-type" evidence="4">
    <location>
        <begin position="1"/>
        <end position="48"/>
    </location>
</feature>
<comment type="caution">
    <text evidence="5">The sequence shown here is derived from an EMBL/GenBank/DDBJ whole genome shotgun (WGS) entry which is preliminary data.</text>
</comment>
<dbReference type="SUPFAM" id="SSF46785">
    <property type="entry name" value="Winged helix' DNA-binding domain"/>
    <property type="match status" value="1"/>
</dbReference>
<gene>
    <name evidence="5" type="ORF">QFZ53_000686</name>
</gene>
<evidence type="ECO:0000313" key="5">
    <source>
        <dbReference type="EMBL" id="MDQ0646490.1"/>
    </source>
</evidence>
<dbReference type="CDD" id="cd06267">
    <property type="entry name" value="PBP1_LacI_sugar_binding-like"/>
    <property type="match status" value="1"/>
</dbReference>
<dbReference type="Proteomes" id="UP001244427">
    <property type="component" value="Unassembled WGS sequence"/>
</dbReference>
<evidence type="ECO:0000256" key="2">
    <source>
        <dbReference type="ARBA" id="ARBA00023125"/>
    </source>
</evidence>
<evidence type="ECO:0000256" key="1">
    <source>
        <dbReference type="ARBA" id="ARBA00023015"/>
    </source>
</evidence>
<dbReference type="PANTHER" id="PTHR30146">
    <property type="entry name" value="LACI-RELATED TRANSCRIPTIONAL REPRESSOR"/>
    <property type="match status" value="1"/>
</dbReference>
<dbReference type="SMART" id="SM00420">
    <property type="entry name" value="HTH_DEOR"/>
    <property type="match status" value="1"/>
</dbReference>
<organism evidence="5 6">
    <name type="scientific">Microbacterium natoriense</name>
    <dbReference type="NCBI Taxonomy" id="284570"/>
    <lineage>
        <taxon>Bacteria</taxon>
        <taxon>Bacillati</taxon>
        <taxon>Actinomycetota</taxon>
        <taxon>Actinomycetes</taxon>
        <taxon>Micrococcales</taxon>
        <taxon>Microbacteriaceae</taxon>
        <taxon>Microbacterium</taxon>
    </lineage>
</organism>
<dbReference type="Pfam" id="PF08220">
    <property type="entry name" value="HTH_DeoR"/>
    <property type="match status" value="1"/>
</dbReference>
<dbReference type="GO" id="GO:0000976">
    <property type="term" value="F:transcription cis-regulatory region binding"/>
    <property type="evidence" value="ECO:0007669"/>
    <property type="project" value="TreeGrafter"/>
</dbReference>
<accession>A0AAW8EUG6</accession>
<dbReference type="Pfam" id="PF13377">
    <property type="entry name" value="Peripla_BP_3"/>
    <property type="match status" value="1"/>
</dbReference>
<keyword evidence="6" id="KW-1185">Reference proteome</keyword>
<sequence>MSEIRVRGSVRVMEIARRVDADPVTVRRDLVKLEQQGYVTRVHGGAVAPTRQGEGRQYHRPLTIGMIVPTTNYYFPPVIQGATRAAAAAGARIVLAISNYDEREEVSLVRRMLASSIDGLLFTSARAECDEELLAQLSAASIPVCFVERAVPSLWSDSRLEAVRTDHAAGAAAAVRHLANLGHRRLFVAVRSDSATTPWLTQGVHDAVRASPVQLVSAPVLLNGHTGPARAAELLDLVFSGSADSIIVHSDQDGIAIQQAAEARGIELPEALSMIAYDDEVAALAPVPLTAVAPPKFDVGATGIAVLMRRLESTNRLVGPALQRITLQPTLNARLSVEVWSEPMGR</sequence>
<dbReference type="Gene3D" id="3.40.50.2300">
    <property type="match status" value="2"/>
</dbReference>
<evidence type="ECO:0000256" key="3">
    <source>
        <dbReference type="ARBA" id="ARBA00023163"/>
    </source>
</evidence>
<dbReference type="EMBL" id="JAUSXV010000001">
    <property type="protein sequence ID" value="MDQ0646490.1"/>
    <property type="molecule type" value="Genomic_DNA"/>
</dbReference>
<keyword evidence="2 5" id="KW-0238">DNA-binding</keyword>
<dbReference type="InterPro" id="IPR036390">
    <property type="entry name" value="WH_DNA-bd_sf"/>
</dbReference>
<dbReference type="PANTHER" id="PTHR30146:SF155">
    <property type="entry name" value="ALANINE RACEMASE"/>
    <property type="match status" value="1"/>
</dbReference>
<proteinExistence type="predicted"/>
<dbReference type="SUPFAM" id="SSF53822">
    <property type="entry name" value="Periplasmic binding protein-like I"/>
    <property type="match status" value="1"/>
</dbReference>
<dbReference type="PRINTS" id="PR00037">
    <property type="entry name" value="HTHLACR"/>
</dbReference>
<evidence type="ECO:0000259" key="4">
    <source>
        <dbReference type="PROSITE" id="PS51000"/>
    </source>
</evidence>
<dbReference type="InterPro" id="IPR028082">
    <property type="entry name" value="Peripla_BP_I"/>
</dbReference>
<dbReference type="PROSITE" id="PS51000">
    <property type="entry name" value="HTH_DEOR_2"/>
    <property type="match status" value="1"/>
</dbReference>
<dbReference type="InterPro" id="IPR046335">
    <property type="entry name" value="LacI/GalR-like_sensor"/>
</dbReference>
<keyword evidence="1" id="KW-0805">Transcription regulation</keyword>
<dbReference type="InterPro" id="IPR001034">
    <property type="entry name" value="DeoR_HTH"/>
</dbReference>
<reference evidence="5 6" key="1">
    <citation type="submission" date="2023-07" db="EMBL/GenBank/DDBJ databases">
        <title>Comparative genomics of wheat-associated soil bacteria to identify genetic determinants of phenazine resistance.</title>
        <authorList>
            <person name="Mouncey N."/>
        </authorList>
    </citation>
    <scope>NUCLEOTIDE SEQUENCE [LARGE SCALE GENOMIC DNA]</scope>
    <source>
        <strain evidence="5 6">W4I9-1</strain>
    </source>
</reference>
<dbReference type="AlphaFoldDB" id="A0AAW8EUG6"/>
<dbReference type="GO" id="GO:0003700">
    <property type="term" value="F:DNA-binding transcription factor activity"/>
    <property type="evidence" value="ECO:0007669"/>
    <property type="project" value="InterPro"/>
</dbReference>
<name>A0AAW8EUG6_9MICO</name>
<protein>
    <submittedName>
        <fullName evidence="5">DNA-binding LacI/PurR family transcriptional regulator</fullName>
    </submittedName>
</protein>
<keyword evidence="3" id="KW-0804">Transcription</keyword>
<evidence type="ECO:0000313" key="6">
    <source>
        <dbReference type="Proteomes" id="UP001244427"/>
    </source>
</evidence>